<evidence type="ECO:0000313" key="1">
    <source>
        <dbReference type="EMBL" id="KAE9595326.1"/>
    </source>
</evidence>
<comment type="caution">
    <text evidence="1">The sequence shown here is derived from an EMBL/GenBank/DDBJ whole genome shotgun (WGS) entry which is preliminary data.</text>
</comment>
<evidence type="ECO:0000313" key="2">
    <source>
        <dbReference type="Proteomes" id="UP000447434"/>
    </source>
</evidence>
<proteinExistence type="predicted"/>
<organism evidence="1 2">
    <name type="scientific">Lupinus albus</name>
    <name type="common">White lupine</name>
    <name type="synonym">Lupinus termis</name>
    <dbReference type="NCBI Taxonomy" id="3870"/>
    <lineage>
        <taxon>Eukaryota</taxon>
        <taxon>Viridiplantae</taxon>
        <taxon>Streptophyta</taxon>
        <taxon>Embryophyta</taxon>
        <taxon>Tracheophyta</taxon>
        <taxon>Spermatophyta</taxon>
        <taxon>Magnoliopsida</taxon>
        <taxon>eudicotyledons</taxon>
        <taxon>Gunneridae</taxon>
        <taxon>Pentapetalae</taxon>
        <taxon>rosids</taxon>
        <taxon>fabids</taxon>
        <taxon>Fabales</taxon>
        <taxon>Fabaceae</taxon>
        <taxon>Papilionoideae</taxon>
        <taxon>50 kb inversion clade</taxon>
        <taxon>genistoids sensu lato</taxon>
        <taxon>core genistoids</taxon>
        <taxon>Genisteae</taxon>
        <taxon>Lupinus</taxon>
    </lineage>
</organism>
<dbReference type="AlphaFoldDB" id="A0A6A4NNL5"/>
<dbReference type="Proteomes" id="UP000447434">
    <property type="component" value="Chromosome 17"/>
</dbReference>
<dbReference type="EMBL" id="WOCE01000017">
    <property type="protein sequence ID" value="KAE9595326.1"/>
    <property type="molecule type" value="Genomic_DNA"/>
</dbReference>
<protein>
    <submittedName>
        <fullName evidence="1">Uncharacterized protein</fullName>
    </submittedName>
</protein>
<gene>
    <name evidence="1" type="ORF">Lalb_Chr17g0337581</name>
</gene>
<keyword evidence="2" id="KW-1185">Reference proteome</keyword>
<accession>A0A6A4NNL5</accession>
<sequence length="63" mass="7029">MPGHWHVSQFEALGWNSCSQSGDMVIIKHVSQFETIMLGLNQQSCRLDLVFLIVGCLLVQLLG</sequence>
<reference evidence="2" key="1">
    <citation type="journal article" date="2020" name="Nat. Commun.">
        <title>Genome sequence of the cluster root forming white lupin.</title>
        <authorList>
            <person name="Hufnagel B."/>
            <person name="Marques A."/>
            <person name="Soriano A."/>
            <person name="Marques L."/>
            <person name="Divol F."/>
            <person name="Doumas P."/>
            <person name="Sallet E."/>
            <person name="Mancinotti D."/>
            <person name="Carrere S."/>
            <person name="Marande W."/>
            <person name="Arribat S."/>
            <person name="Keller J."/>
            <person name="Huneau C."/>
            <person name="Blein T."/>
            <person name="Aime D."/>
            <person name="Laguerre M."/>
            <person name="Taylor J."/>
            <person name="Schubert V."/>
            <person name="Nelson M."/>
            <person name="Geu-Flores F."/>
            <person name="Crespi M."/>
            <person name="Gallardo-Guerrero K."/>
            <person name="Delaux P.-M."/>
            <person name="Salse J."/>
            <person name="Berges H."/>
            <person name="Guyot R."/>
            <person name="Gouzy J."/>
            <person name="Peret B."/>
        </authorList>
    </citation>
    <scope>NUCLEOTIDE SEQUENCE [LARGE SCALE GENOMIC DNA]</scope>
    <source>
        <strain evidence="2">cv. Amiga</strain>
    </source>
</reference>
<name>A0A6A4NNL5_LUPAL</name>